<dbReference type="Gene3D" id="3.20.20.70">
    <property type="entry name" value="Aldolase class I"/>
    <property type="match status" value="1"/>
</dbReference>
<evidence type="ECO:0000256" key="12">
    <source>
        <dbReference type="ARBA" id="ARBA00023014"/>
    </source>
</evidence>
<dbReference type="PROSITE" id="PS51918">
    <property type="entry name" value="RADICAL_SAM"/>
    <property type="match status" value="1"/>
</dbReference>
<feature type="active site" description="Proton acceptor" evidence="14">
    <location>
        <position position="93"/>
    </location>
</feature>
<dbReference type="RefSeq" id="WP_142894370.1">
    <property type="nucleotide sequence ID" value="NZ_ML660165.1"/>
</dbReference>
<keyword evidence="10 14" id="KW-0479">Metal-binding</keyword>
<feature type="binding site" evidence="14">
    <location>
        <begin position="167"/>
        <end position="168"/>
    </location>
    <ligand>
        <name>S-adenosyl-L-methionine</name>
        <dbReference type="ChEBI" id="CHEBI:59789"/>
    </ligand>
</feature>
<reference evidence="16 17" key="1">
    <citation type="submission" date="2019-07" db="EMBL/GenBank/DDBJ databases">
        <title>Draft genome for Aliikangiella sp. M105.</title>
        <authorList>
            <person name="Wang G."/>
        </authorList>
    </citation>
    <scope>NUCLEOTIDE SEQUENCE [LARGE SCALE GENOMIC DNA]</scope>
    <source>
        <strain evidence="16 17">M105</strain>
    </source>
</reference>
<keyword evidence="9 14" id="KW-0819">tRNA processing</keyword>
<evidence type="ECO:0000313" key="16">
    <source>
        <dbReference type="EMBL" id="TQV86905.1"/>
    </source>
</evidence>
<comment type="function">
    <text evidence="14">Specifically methylates position 2 of adenine 2503 in 23S rRNA and position 2 of adenine 37 in tRNAs. m2A2503 modification seems to play a crucial role in the proofreading step occurring at the peptidyl transferase center and thus would serve to optimize ribosomal fidelity.</text>
</comment>
<dbReference type="GO" id="GO:0070475">
    <property type="term" value="P:rRNA base methylation"/>
    <property type="evidence" value="ECO:0007669"/>
    <property type="project" value="UniProtKB-UniRule"/>
</dbReference>
<dbReference type="GO" id="GO:0005737">
    <property type="term" value="C:cytoplasm"/>
    <property type="evidence" value="ECO:0007669"/>
    <property type="project" value="UniProtKB-SubCell"/>
</dbReference>
<comment type="catalytic activity">
    <reaction evidence="14">
        <text>adenosine(2503) in 23S rRNA + 2 reduced [2Fe-2S]-[ferredoxin] + 2 S-adenosyl-L-methionine = 2-methyladenosine(2503) in 23S rRNA + 5'-deoxyadenosine + L-methionine + 2 oxidized [2Fe-2S]-[ferredoxin] + S-adenosyl-L-homocysteine</text>
        <dbReference type="Rhea" id="RHEA:42916"/>
        <dbReference type="Rhea" id="RHEA-COMP:10000"/>
        <dbReference type="Rhea" id="RHEA-COMP:10001"/>
        <dbReference type="Rhea" id="RHEA-COMP:10152"/>
        <dbReference type="Rhea" id="RHEA-COMP:10282"/>
        <dbReference type="ChEBI" id="CHEBI:17319"/>
        <dbReference type="ChEBI" id="CHEBI:33737"/>
        <dbReference type="ChEBI" id="CHEBI:33738"/>
        <dbReference type="ChEBI" id="CHEBI:57844"/>
        <dbReference type="ChEBI" id="CHEBI:57856"/>
        <dbReference type="ChEBI" id="CHEBI:59789"/>
        <dbReference type="ChEBI" id="CHEBI:74411"/>
        <dbReference type="ChEBI" id="CHEBI:74497"/>
        <dbReference type="EC" id="2.1.1.192"/>
    </reaction>
</comment>
<evidence type="ECO:0000256" key="8">
    <source>
        <dbReference type="ARBA" id="ARBA00022691"/>
    </source>
</evidence>
<dbReference type="CDD" id="cd01335">
    <property type="entry name" value="Radical_SAM"/>
    <property type="match status" value="1"/>
</dbReference>
<comment type="cofactor">
    <cofactor evidence="14">
        <name>[4Fe-4S] cluster</name>
        <dbReference type="ChEBI" id="CHEBI:49883"/>
    </cofactor>
    <text evidence="14">Binds 1 [4Fe-4S] cluster. The cluster is coordinated with 3 cysteines and an exchangeable S-adenosyl-L-methionine.</text>
</comment>
<feature type="binding site" evidence="14">
    <location>
        <position position="199"/>
    </location>
    <ligand>
        <name>S-adenosyl-L-methionine</name>
        <dbReference type="ChEBI" id="CHEBI:59789"/>
    </ligand>
</feature>
<dbReference type="EMBL" id="VIKS01000009">
    <property type="protein sequence ID" value="TQV86905.1"/>
    <property type="molecule type" value="Genomic_DNA"/>
</dbReference>
<keyword evidence="17" id="KW-1185">Reference proteome</keyword>
<dbReference type="SUPFAM" id="SSF102114">
    <property type="entry name" value="Radical SAM enzymes"/>
    <property type="match status" value="1"/>
</dbReference>
<feature type="binding site" evidence="14">
    <location>
        <position position="299"/>
    </location>
    <ligand>
        <name>S-adenosyl-L-methionine</name>
        <dbReference type="ChEBI" id="CHEBI:59789"/>
    </ligand>
</feature>
<dbReference type="Pfam" id="PF04055">
    <property type="entry name" value="Radical_SAM"/>
    <property type="match status" value="1"/>
</dbReference>
<dbReference type="GO" id="GO:0002935">
    <property type="term" value="F:tRNA (adenine(37)-C2)-methyltransferase activity"/>
    <property type="evidence" value="ECO:0007669"/>
    <property type="project" value="UniProtKB-UniRule"/>
</dbReference>
<dbReference type="PANTHER" id="PTHR30544:SF5">
    <property type="entry name" value="RADICAL SAM CORE DOMAIN-CONTAINING PROTEIN"/>
    <property type="match status" value="1"/>
</dbReference>
<evidence type="ECO:0000256" key="11">
    <source>
        <dbReference type="ARBA" id="ARBA00023004"/>
    </source>
</evidence>
<keyword evidence="3 14" id="KW-0004">4Fe-4S</keyword>
<keyword evidence="5 14" id="KW-0698">rRNA processing</keyword>
<dbReference type="InterPro" id="IPR004383">
    <property type="entry name" value="rRNA_lsu_MTrfase_RlmN/Cfr"/>
</dbReference>
<dbReference type="GO" id="GO:0070040">
    <property type="term" value="F:rRNA (adenine(2503)-C2-)-methyltransferase activity"/>
    <property type="evidence" value="ECO:0007669"/>
    <property type="project" value="UniProtKB-UniRule"/>
</dbReference>
<keyword evidence="12 14" id="KW-0411">Iron-sulfur</keyword>
<evidence type="ECO:0000256" key="3">
    <source>
        <dbReference type="ARBA" id="ARBA00022485"/>
    </source>
</evidence>
<dbReference type="SFLD" id="SFLDS00029">
    <property type="entry name" value="Radical_SAM"/>
    <property type="match status" value="1"/>
</dbReference>
<protein>
    <recommendedName>
        <fullName evidence="14">Dual-specificity RNA methyltransferase RlmN</fullName>
        <ecNumber evidence="14">2.1.1.192</ecNumber>
    </recommendedName>
    <alternativeName>
        <fullName evidence="14">23S rRNA (adenine(2503)-C(2))-methyltransferase</fullName>
    </alternativeName>
    <alternativeName>
        <fullName evidence="14">23S rRNA m2A2503 methyltransferase</fullName>
    </alternativeName>
    <alternativeName>
        <fullName evidence="14">Ribosomal RNA large subunit methyltransferase N</fullName>
    </alternativeName>
    <alternativeName>
        <fullName evidence="14">tRNA (adenine(37)-C(2))-methyltransferase</fullName>
    </alternativeName>
    <alternativeName>
        <fullName evidence="14">tRNA m2A37 methyltransferase</fullName>
    </alternativeName>
</protein>
<dbReference type="GO" id="GO:0000049">
    <property type="term" value="F:tRNA binding"/>
    <property type="evidence" value="ECO:0007669"/>
    <property type="project" value="UniProtKB-UniRule"/>
</dbReference>
<evidence type="ECO:0000259" key="15">
    <source>
        <dbReference type="PROSITE" id="PS51918"/>
    </source>
</evidence>
<evidence type="ECO:0000256" key="5">
    <source>
        <dbReference type="ARBA" id="ARBA00022552"/>
    </source>
</evidence>
<dbReference type="GO" id="GO:0051539">
    <property type="term" value="F:4 iron, 4 sulfur cluster binding"/>
    <property type="evidence" value="ECO:0007669"/>
    <property type="project" value="UniProtKB-UniRule"/>
</dbReference>
<comment type="catalytic activity">
    <reaction evidence="14">
        <text>adenosine(37) in tRNA + 2 reduced [2Fe-2S]-[ferredoxin] + 2 S-adenosyl-L-methionine = 2-methyladenosine(37) in tRNA + 5'-deoxyadenosine + L-methionine + 2 oxidized [2Fe-2S]-[ferredoxin] + S-adenosyl-L-homocysteine</text>
        <dbReference type="Rhea" id="RHEA:43332"/>
        <dbReference type="Rhea" id="RHEA-COMP:10000"/>
        <dbReference type="Rhea" id="RHEA-COMP:10001"/>
        <dbReference type="Rhea" id="RHEA-COMP:10162"/>
        <dbReference type="Rhea" id="RHEA-COMP:10485"/>
        <dbReference type="ChEBI" id="CHEBI:17319"/>
        <dbReference type="ChEBI" id="CHEBI:33737"/>
        <dbReference type="ChEBI" id="CHEBI:33738"/>
        <dbReference type="ChEBI" id="CHEBI:57844"/>
        <dbReference type="ChEBI" id="CHEBI:57856"/>
        <dbReference type="ChEBI" id="CHEBI:59789"/>
        <dbReference type="ChEBI" id="CHEBI:74411"/>
        <dbReference type="ChEBI" id="CHEBI:74497"/>
        <dbReference type="EC" id="2.1.1.192"/>
    </reaction>
</comment>
<keyword evidence="8 14" id="KW-0949">S-adenosyl-L-methionine</keyword>
<dbReference type="PIRSF" id="PIRSF006004">
    <property type="entry name" value="CHP00048"/>
    <property type="match status" value="1"/>
</dbReference>
<dbReference type="SFLD" id="SFLDG01062">
    <property type="entry name" value="methyltransferase_(Class_A)"/>
    <property type="match status" value="1"/>
</dbReference>
<evidence type="ECO:0000256" key="10">
    <source>
        <dbReference type="ARBA" id="ARBA00022723"/>
    </source>
</evidence>
<evidence type="ECO:0000256" key="7">
    <source>
        <dbReference type="ARBA" id="ARBA00022679"/>
    </source>
</evidence>
<feature type="domain" description="Radical SAM core" evidence="15">
    <location>
        <begin position="99"/>
        <end position="337"/>
    </location>
</feature>
<organism evidence="16 17">
    <name type="scientific">Aliikangiella coralliicola</name>
    <dbReference type="NCBI Taxonomy" id="2592383"/>
    <lineage>
        <taxon>Bacteria</taxon>
        <taxon>Pseudomonadati</taxon>
        <taxon>Pseudomonadota</taxon>
        <taxon>Gammaproteobacteria</taxon>
        <taxon>Oceanospirillales</taxon>
        <taxon>Pleioneaceae</taxon>
        <taxon>Aliikangiella</taxon>
    </lineage>
</organism>
<dbReference type="InterPro" id="IPR048641">
    <property type="entry name" value="RlmN_N"/>
</dbReference>
<dbReference type="GO" id="GO:0030488">
    <property type="term" value="P:tRNA methylation"/>
    <property type="evidence" value="ECO:0007669"/>
    <property type="project" value="UniProtKB-UniRule"/>
</dbReference>
<comment type="caution">
    <text evidence="16">The sequence shown here is derived from an EMBL/GenBank/DDBJ whole genome shotgun (WGS) entry which is preliminary data.</text>
</comment>
<evidence type="ECO:0000256" key="4">
    <source>
        <dbReference type="ARBA" id="ARBA00022490"/>
    </source>
</evidence>
<dbReference type="GO" id="GO:0046872">
    <property type="term" value="F:metal ion binding"/>
    <property type="evidence" value="ECO:0007669"/>
    <property type="project" value="UniProtKB-KW"/>
</dbReference>
<dbReference type="EC" id="2.1.1.192" evidence="14"/>
<evidence type="ECO:0000256" key="13">
    <source>
        <dbReference type="ARBA" id="ARBA00023157"/>
    </source>
</evidence>
<dbReference type="NCBIfam" id="TIGR00048">
    <property type="entry name" value="rRNA_mod_RlmN"/>
    <property type="match status" value="1"/>
</dbReference>
<sequence length="370" mass="41333">MSDKLNLLDLTRDEMVKFFEDIGEKPFRAPQLVKWIHQFGVDDFDKMTNISKSLRAKLQETTEIKGPEVITEQLSDDGTIKWALRTPDGQAIETVFIPDGERGTLCVSSQVGCVVDCAFCSTAQQGFNRDLTTAEIIGQVWFAARRLGSIKTTGERKVTNVVMMGMGEPLLNFDNVVSAIDLMLDDNAYGLSKRRVTLSTSGVVPGLEKLLGRLDVALALSLHASNNELRSELVPLNRKYPIEKLIPAVKEYIKDSKASKKVTIEYVMLKGVNDTPAHAYELAKLLKDLPSKVNLIPFNPFPRTRFETSSQRDIDKFGEILLKKGFVVVTRRTRGDDIDAACGQLVGKVADRTKRQERRQKKIDVVQLSS</sequence>
<name>A0A545UBR1_9GAMM</name>
<comment type="similarity">
    <text evidence="2 14">Belongs to the radical SAM superfamily. RlmN family.</text>
</comment>
<dbReference type="AlphaFoldDB" id="A0A545UBR1"/>
<dbReference type="SFLD" id="SFLDF00275">
    <property type="entry name" value="adenosine_C2_methyltransferase"/>
    <property type="match status" value="1"/>
</dbReference>
<comment type="miscellaneous">
    <text evidence="14">Reaction proceeds by a ping-pong mechanism involving intermediate methylation of a conserved cysteine residue.</text>
</comment>
<dbReference type="InterPro" id="IPR013785">
    <property type="entry name" value="Aldolase_TIM"/>
</dbReference>
<keyword evidence="4 14" id="KW-0963">Cytoplasm</keyword>
<dbReference type="InterPro" id="IPR027492">
    <property type="entry name" value="RNA_MTrfase_RlmN"/>
</dbReference>
<dbReference type="InterPro" id="IPR058240">
    <property type="entry name" value="rSAM_sf"/>
</dbReference>
<keyword evidence="6 14" id="KW-0489">Methyltransferase</keyword>
<dbReference type="GO" id="GO:0019843">
    <property type="term" value="F:rRNA binding"/>
    <property type="evidence" value="ECO:0007669"/>
    <property type="project" value="UniProtKB-UniRule"/>
</dbReference>
<comment type="caution">
    <text evidence="14">Lacks conserved residue(s) required for the propagation of feature annotation.</text>
</comment>
<dbReference type="OrthoDB" id="9793973at2"/>
<evidence type="ECO:0000256" key="9">
    <source>
        <dbReference type="ARBA" id="ARBA00022694"/>
    </source>
</evidence>
<dbReference type="FunFam" id="3.20.20.70:FF:000008">
    <property type="entry name" value="Dual-specificity RNA methyltransferase RlmN"/>
    <property type="match status" value="1"/>
</dbReference>
<accession>A0A545UBR1</accession>
<comment type="subcellular location">
    <subcellularLocation>
        <location evidence="1 14">Cytoplasm</location>
    </subcellularLocation>
</comment>
<evidence type="ECO:0000313" key="17">
    <source>
        <dbReference type="Proteomes" id="UP000315439"/>
    </source>
</evidence>
<feature type="active site" description="S-methylcysteine intermediate" evidence="14">
    <location>
        <position position="342"/>
    </location>
</feature>
<evidence type="ECO:0000256" key="1">
    <source>
        <dbReference type="ARBA" id="ARBA00004496"/>
    </source>
</evidence>
<feature type="binding site" evidence="14">
    <location>
        <begin position="221"/>
        <end position="223"/>
    </location>
    <ligand>
        <name>S-adenosyl-L-methionine</name>
        <dbReference type="ChEBI" id="CHEBI:59789"/>
    </ligand>
</feature>
<feature type="binding site" evidence="14">
    <location>
        <position position="113"/>
    </location>
    <ligand>
        <name>[4Fe-4S] cluster</name>
        <dbReference type="ChEBI" id="CHEBI:49883"/>
        <note>4Fe-4S-S-AdoMet</note>
    </ligand>
</feature>
<dbReference type="Pfam" id="PF21016">
    <property type="entry name" value="RlmN_N"/>
    <property type="match status" value="1"/>
</dbReference>
<evidence type="ECO:0000256" key="14">
    <source>
        <dbReference type="HAMAP-Rule" id="MF_01849"/>
    </source>
</evidence>
<gene>
    <name evidence="14 16" type="primary">rlmN</name>
    <name evidence="16" type="ORF">FLL46_13895</name>
</gene>
<feature type="binding site" evidence="14">
    <location>
        <position position="117"/>
    </location>
    <ligand>
        <name>[4Fe-4S] cluster</name>
        <dbReference type="ChEBI" id="CHEBI:49883"/>
        <note>4Fe-4S-S-AdoMet</note>
    </ligand>
</feature>
<dbReference type="InterPro" id="IPR040072">
    <property type="entry name" value="Methyltransferase_A"/>
</dbReference>
<dbReference type="FunFam" id="1.10.150.530:FF:000003">
    <property type="entry name" value="Dual-specificity RNA methyltransferase RlmN"/>
    <property type="match status" value="1"/>
</dbReference>
<dbReference type="PANTHER" id="PTHR30544">
    <property type="entry name" value="23S RRNA METHYLTRANSFERASE"/>
    <property type="match status" value="1"/>
</dbReference>
<evidence type="ECO:0000256" key="6">
    <source>
        <dbReference type="ARBA" id="ARBA00022603"/>
    </source>
</evidence>
<dbReference type="HAMAP" id="MF_01849">
    <property type="entry name" value="RNA_methyltr_RlmN"/>
    <property type="match status" value="1"/>
</dbReference>
<dbReference type="Proteomes" id="UP000315439">
    <property type="component" value="Unassembled WGS sequence"/>
</dbReference>
<evidence type="ECO:0000256" key="2">
    <source>
        <dbReference type="ARBA" id="ARBA00007544"/>
    </source>
</evidence>
<keyword evidence="7 14" id="KW-0808">Transferase</keyword>
<dbReference type="Gene3D" id="1.10.150.530">
    <property type="match status" value="1"/>
</dbReference>
<keyword evidence="13 14" id="KW-1015">Disulfide bond</keyword>
<dbReference type="InterPro" id="IPR007197">
    <property type="entry name" value="rSAM"/>
</dbReference>
<keyword evidence="11 14" id="KW-0408">Iron</keyword>
<proteinExistence type="inferred from homology"/>
<feature type="binding site" evidence="14">
    <location>
        <position position="120"/>
    </location>
    <ligand>
        <name>[4Fe-4S] cluster</name>
        <dbReference type="ChEBI" id="CHEBI:49883"/>
        <note>4Fe-4S-S-AdoMet</note>
    </ligand>
</feature>